<proteinExistence type="predicted"/>
<protein>
    <submittedName>
        <fullName evidence="2">Uncharacterized protein</fullName>
    </submittedName>
</protein>
<evidence type="ECO:0000313" key="2">
    <source>
        <dbReference type="EMBL" id="KAK7553668.1"/>
    </source>
</evidence>
<evidence type="ECO:0000313" key="3">
    <source>
        <dbReference type="Proteomes" id="UP001365128"/>
    </source>
</evidence>
<sequence>MATDGIRPDLKVTIPPSNEPPCECMMCTILKDLTKEEQGNLPCLRRIPTRYLVEKGIVSRRGFERKPRSEYQELSPIELPAELSAELLAKLPVELPADAPIQLPVESSTKAVAKLPTDVPVELPVDPPASQQEEEQINGIPLSVVLLLRQIYKETEGIVSPNASPIQDADEPSTASTDTRSDSSQELPEPSIRFSIDKLIDEGKPQEWPHPESVLMVSDVGNVERRPTVVSPSMVQRAVPQAASVGFSKYIAWSPRFDTSASVGPYSSGYGDSPQPQYQAYSPGYGDYPQPQYQAYNPDYEAFSPPPKYQAYRHGL</sequence>
<gene>
    <name evidence="2" type="ORF">IWX46DRAFT_296367</name>
</gene>
<dbReference type="EMBL" id="JBBPDW010000004">
    <property type="protein sequence ID" value="KAK7553668.1"/>
    <property type="molecule type" value="Genomic_DNA"/>
</dbReference>
<reference evidence="2 3" key="1">
    <citation type="submission" date="2024-04" db="EMBL/GenBank/DDBJ databases">
        <title>Phyllosticta paracitricarpa is synonymous to the EU quarantine fungus P. citricarpa based on phylogenomic analyses.</title>
        <authorList>
            <consortium name="Lawrence Berkeley National Laboratory"/>
            <person name="Van Ingen-Buijs V.A."/>
            <person name="Van Westerhoven A.C."/>
            <person name="Haridas S."/>
            <person name="Skiadas P."/>
            <person name="Martin F."/>
            <person name="Groenewald J.Z."/>
            <person name="Crous P.W."/>
            <person name="Seidl M.F."/>
        </authorList>
    </citation>
    <scope>NUCLEOTIDE SEQUENCE [LARGE SCALE GENOMIC DNA]</scope>
    <source>
        <strain evidence="2 3">CBS 122670</strain>
    </source>
</reference>
<keyword evidence="3" id="KW-1185">Reference proteome</keyword>
<accession>A0ABR1MQU7</accession>
<feature type="compositionally biased region" description="Low complexity" evidence="1">
    <location>
        <begin position="173"/>
        <end position="184"/>
    </location>
</feature>
<name>A0ABR1MQU7_9PEZI</name>
<comment type="caution">
    <text evidence="2">The sequence shown here is derived from an EMBL/GenBank/DDBJ whole genome shotgun (WGS) entry which is preliminary data.</text>
</comment>
<organism evidence="2 3">
    <name type="scientific">Phyllosticta citricarpa</name>
    <dbReference type="NCBI Taxonomy" id="55181"/>
    <lineage>
        <taxon>Eukaryota</taxon>
        <taxon>Fungi</taxon>
        <taxon>Dikarya</taxon>
        <taxon>Ascomycota</taxon>
        <taxon>Pezizomycotina</taxon>
        <taxon>Dothideomycetes</taxon>
        <taxon>Dothideomycetes incertae sedis</taxon>
        <taxon>Botryosphaeriales</taxon>
        <taxon>Phyllostictaceae</taxon>
        <taxon>Phyllosticta</taxon>
    </lineage>
</organism>
<dbReference type="Proteomes" id="UP001365128">
    <property type="component" value="Unassembled WGS sequence"/>
</dbReference>
<evidence type="ECO:0000256" key="1">
    <source>
        <dbReference type="SAM" id="MobiDB-lite"/>
    </source>
</evidence>
<feature type="region of interest" description="Disordered" evidence="1">
    <location>
        <begin position="159"/>
        <end position="191"/>
    </location>
</feature>